<dbReference type="Pfam" id="PF13386">
    <property type="entry name" value="DsbD_2"/>
    <property type="match status" value="1"/>
</dbReference>
<protein>
    <recommendedName>
        <fullName evidence="2">Urease accessory protein UreH-like transmembrane domain-containing protein</fullName>
    </recommendedName>
</protein>
<dbReference type="PANTHER" id="PTHR42208:SF1">
    <property type="entry name" value="HEAVY METAL TRANSPORTER"/>
    <property type="match status" value="1"/>
</dbReference>
<keyword evidence="4" id="KW-1185">Reference proteome</keyword>
<evidence type="ECO:0000313" key="4">
    <source>
        <dbReference type="Proteomes" id="UP000196880"/>
    </source>
</evidence>
<feature type="transmembrane region" description="Helical" evidence="1">
    <location>
        <begin position="53"/>
        <end position="77"/>
    </location>
</feature>
<sequence length="239" mass="25857">MLTSSLLLAVFLGALVSGWHCALMCGGIAAAIERPIASESLLRSKSELFYLQLVMHLGRVTTYVILGAIAAWVGVVVWQQNIIPIQRPLFAFTSLILIWMGFRLLRLGKSEGLLGGKWLSAKIAGYWAKYLGQIASGPSRWFSGMLWGLVPCGLVYSVLPLAFLSGDVITGAALMLAFGLGTLPNLLLISKFSAALTQFGQYIWVRYFAATLLFTAGGFGLFRAWTLPEALLKGGFCVS</sequence>
<feature type="transmembrane region" description="Helical" evidence="1">
    <location>
        <begin position="145"/>
        <end position="164"/>
    </location>
</feature>
<dbReference type="EMBL" id="NAIA01000003">
    <property type="protein sequence ID" value="OWF65149.1"/>
    <property type="molecule type" value="Genomic_DNA"/>
</dbReference>
<feature type="transmembrane region" description="Helical" evidence="1">
    <location>
        <begin position="89"/>
        <end position="105"/>
    </location>
</feature>
<dbReference type="InterPro" id="IPR039447">
    <property type="entry name" value="UreH-like_TM_dom"/>
</dbReference>
<feature type="transmembrane region" description="Helical" evidence="1">
    <location>
        <begin position="202"/>
        <end position="222"/>
    </location>
</feature>
<evidence type="ECO:0000259" key="2">
    <source>
        <dbReference type="Pfam" id="PF13386"/>
    </source>
</evidence>
<organism evidence="3 4">
    <name type="scientific">Polynucleobacter hirudinilacicola</name>
    <dbReference type="NCBI Taxonomy" id="1743166"/>
    <lineage>
        <taxon>Bacteria</taxon>
        <taxon>Pseudomonadati</taxon>
        <taxon>Pseudomonadota</taxon>
        <taxon>Betaproteobacteria</taxon>
        <taxon>Burkholderiales</taxon>
        <taxon>Burkholderiaceae</taxon>
        <taxon>Polynucleobacter</taxon>
    </lineage>
</organism>
<evidence type="ECO:0000256" key="1">
    <source>
        <dbReference type="SAM" id="Phobius"/>
    </source>
</evidence>
<dbReference type="PANTHER" id="PTHR42208">
    <property type="entry name" value="HEAVY METAL TRANSPORTER-RELATED"/>
    <property type="match status" value="1"/>
</dbReference>
<feature type="domain" description="Urease accessory protein UreH-like transmembrane" evidence="2">
    <location>
        <begin position="10"/>
        <end position="217"/>
    </location>
</feature>
<accession>A0A210RVW8</accession>
<comment type="caution">
    <text evidence="3">The sequence shown here is derived from an EMBL/GenBank/DDBJ whole genome shotgun (WGS) entry which is preliminary data.</text>
</comment>
<evidence type="ECO:0000313" key="3">
    <source>
        <dbReference type="EMBL" id="OWF65149.1"/>
    </source>
</evidence>
<dbReference type="RefSeq" id="WP_087909346.1">
    <property type="nucleotide sequence ID" value="NZ_NAIA01000003.1"/>
</dbReference>
<keyword evidence="1" id="KW-0472">Membrane</keyword>
<dbReference type="AlphaFoldDB" id="A0A210RVW8"/>
<dbReference type="Proteomes" id="UP000196880">
    <property type="component" value="Unassembled WGS sequence"/>
</dbReference>
<name>A0A210RVW8_9BURK</name>
<reference evidence="3 4" key="1">
    <citation type="submission" date="2017-03" db="EMBL/GenBank/DDBJ databases">
        <title>New species Polynucleobacter sp. MWH-EgelM1-30-B4.</title>
        <authorList>
            <person name="Hahn M.W."/>
        </authorList>
    </citation>
    <scope>NUCLEOTIDE SEQUENCE [LARGE SCALE GENOMIC DNA]</scope>
    <source>
        <strain evidence="3 4">MWH-EgelM1-30-B4</strain>
    </source>
</reference>
<keyword evidence="1" id="KW-1133">Transmembrane helix</keyword>
<gene>
    <name evidence="3" type="ORF">B6A14_04865</name>
</gene>
<dbReference type="OrthoDB" id="9798690at2"/>
<proteinExistence type="predicted"/>
<feature type="transmembrane region" description="Helical" evidence="1">
    <location>
        <begin position="171"/>
        <end position="190"/>
    </location>
</feature>
<keyword evidence="1" id="KW-0812">Transmembrane</keyword>